<evidence type="ECO:0000313" key="5">
    <source>
        <dbReference type="Proteomes" id="UP000002208"/>
    </source>
</evidence>
<dbReference type="PIRSF" id="PIRSF037495">
    <property type="entry name" value="Opine_OX_OoxA/HcnB"/>
    <property type="match status" value="1"/>
</dbReference>
<proteinExistence type="predicted"/>
<dbReference type="OrthoDB" id="9776839at2"/>
<dbReference type="HOGENOM" id="CLU_030705_1_0_0"/>
<protein>
    <submittedName>
        <fullName evidence="4">Putative FAD-dependent pyridine nucleotide-disulfide oxidoreductase</fullName>
    </submittedName>
</protein>
<dbReference type="InterPro" id="IPR017224">
    <property type="entry name" value="Opine_Oxase_asu/HCN_bsu"/>
</dbReference>
<dbReference type="Pfam" id="PF07992">
    <property type="entry name" value="Pyr_redox_2"/>
    <property type="match status" value="1"/>
</dbReference>
<reference evidence="4 5" key="1">
    <citation type="journal article" date="2009" name="PLoS Genet.">
        <title>Alliance of proteomics and genomics to unravel the specificities of Sahara bacterium Deinococcus deserti.</title>
        <authorList>
            <person name="de Groot A."/>
            <person name="Dulermo R."/>
            <person name="Ortet P."/>
            <person name="Blanchard L."/>
            <person name="Guerin P."/>
            <person name="Fernandez B."/>
            <person name="Vacherie B."/>
            <person name="Dossat C."/>
            <person name="Jolivet E."/>
            <person name="Siguier P."/>
            <person name="Chandler M."/>
            <person name="Barakat M."/>
            <person name="Dedieu A."/>
            <person name="Barbe V."/>
            <person name="Heulin T."/>
            <person name="Sommer S."/>
            <person name="Achouak W."/>
            <person name="Armengaud J."/>
        </authorList>
    </citation>
    <scope>NUCLEOTIDE SEQUENCE [LARGE SCALE GENOMIC DNA]</scope>
    <source>
        <strain evidence="5">DSM 17065 / CIP 109153 / LMG 22923 / VCD115</strain>
        <plasmid evidence="5">pDeide1</plasmid>
    </source>
</reference>
<accession>C1D1Y9</accession>
<feature type="region of interest" description="Disordered" evidence="2">
    <location>
        <begin position="420"/>
        <end position="453"/>
    </location>
</feature>
<dbReference type="Gene3D" id="1.10.10.1100">
    <property type="entry name" value="BFD-like [2Fe-2S]-binding domain"/>
    <property type="match status" value="1"/>
</dbReference>
<dbReference type="PANTHER" id="PTHR42949:SF3">
    <property type="entry name" value="ANAEROBIC GLYCEROL-3-PHOSPHATE DEHYDROGENASE SUBUNIT B"/>
    <property type="match status" value="1"/>
</dbReference>
<feature type="compositionally biased region" description="Pro residues" evidence="2">
    <location>
        <begin position="435"/>
        <end position="445"/>
    </location>
</feature>
<geneLocation type="plasmid" evidence="5">
    <name>pDeide1</name>
</geneLocation>
<dbReference type="PANTHER" id="PTHR42949">
    <property type="entry name" value="ANAEROBIC GLYCEROL-3-PHOSPHATE DEHYDROGENASE SUBUNIT B"/>
    <property type="match status" value="1"/>
</dbReference>
<evidence type="ECO:0000259" key="3">
    <source>
        <dbReference type="Pfam" id="PF07992"/>
    </source>
</evidence>
<dbReference type="Proteomes" id="UP000002208">
    <property type="component" value="Plasmid 1"/>
</dbReference>
<name>C1D1Y9_DEIDV</name>
<dbReference type="SUPFAM" id="SSF51905">
    <property type="entry name" value="FAD/NAD(P)-binding domain"/>
    <property type="match status" value="1"/>
</dbReference>
<sequence length="453" mass="47360">MRAERSADVVVVGAGPAGLTAARCAAEGGAEVLVLDASPGPGGQIWRGLREEQPGHAAALLREVRGLGVQILSQAQVSFAEPLNGSRHTLVVSTPENLCWVRANTVILATGATERFLPFPGWTLPGVVGAGGLQAMTKCGLDVRGQRVVVAGSGPLLLAVAASLQERAARVVAVAEQARWSGLIRFGLSASRLPGKSAEALKLAASLRGVPYWPGTYPLRASGNSRLEAVTLRRAGRDLTLACDWLAAGFGLVPDTRVAQLLGCALNRTGAVQVSAWQQTSRPGIYAAGEVTGVGGVDKALLEGFVAGCAATGQVRRLGDVAGQVERQRAFQAALEQSFALRPELRDLPGPDTVVCRCEDVRQRDLQGCTSWADAKLQTRCGMGACQGRVCGPATTTLHGWTVTGLRPPLTPVPISELLQAAEPRAQPHTDPPRPLRGPPSPAPIPLFKEETA</sequence>
<dbReference type="KEGG" id="ddr:Deide_1p00320"/>
<dbReference type="InterPro" id="IPR036188">
    <property type="entry name" value="FAD/NAD-bd_sf"/>
</dbReference>
<keyword evidence="4" id="KW-0614">Plasmid</keyword>
<dbReference type="AlphaFoldDB" id="C1D1Y9"/>
<evidence type="ECO:0000256" key="1">
    <source>
        <dbReference type="ARBA" id="ARBA00023002"/>
    </source>
</evidence>
<dbReference type="Gene3D" id="3.50.50.60">
    <property type="entry name" value="FAD/NAD(P)-binding domain"/>
    <property type="match status" value="2"/>
</dbReference>
<evidence type="ECO:0000256" key="2">
    <source>
        <dbReference type="SAM" id="MobiDB-lite"/>
    </source>
</evidence>
<dbReference type="InterPro" id="IPR023753">
    <property type="entry name" value="FAD/NAD-binding_dom"/>
</dbReference>
<evidence type="ECO:0000313" key="4">
    <source>
        <dbReference type="EMBL" id="ACO47428.1"/>
    </source>
</evidence>
<dbReference type="InterPro" id="IPR051691">
    <property type="entry name" value="Metab_Enz_Cyan_OpOx_G3PDH"/>
</dbReference>
<dbReference type="GO" id="GO:0016491">
    <property type="term" value="F:oxidoreductase activity"/>
    <property type="evidence" value="ECO:0007669"/>
    <property type="project" value="UniProtKB-KW"/>
</dbReference>
<gene>
    <name evidence="4" type="ordered locus">Deide_1p00320</name>
</gene>
<dbReference type="RefSeq" id="WP_012694553.1">
    <property type="nucleotide sequence ID" value="NC_012527.1"/>
</dbReference>
<dbReference type="PRINTS" id="PR00469">
    <property type="entry name" value="PNDRDTASEII"/>
</dbReference>
<dbReference type="PRINTS" id="PR00368">
    <property type="entry name" value="FADPNR"/>
</dbReference>
<keyword evidence="5" id="KW-1185">Reference proteome</keyword>
<dbReference type="EMBL" id="CP001115">
    <property type="protein sequence ID" value="ACO47428.1"/>
    <property type="molecule type" value="Genomic_DNA"/>
</dbReference>
<dbReference type="InterPro" id="IPR041854">
    <property type="entry name" value="BFD-like_2Fe2S-bd_dom_sf"/>
</dbReference>
<organism evidence="4 5">
    <name type="scientific">Deinococcus deserti (strain DSM 17065 / CIP 109153 / LMG 22923 / VCD115)</name>
    <dbReference type="NCBI Taxonomy" id="546414"/>
    <lineage>
        <taxon>Bacteria</taxon>
        <taxon>Thermotogati</taxon>
        <taxon>Deinococcota</taxon>
        <taxon>Deinococci</taxon>
        <taxon>Deinococcales</taxon>
        <taxon>Deinococcaceae</taxon>
        <taxon>Deinococcus</taxon>
    </lineage>
</organism>
<keyword evidence="1" id="KW-0560">Oxidoreductase</keyword>
<feature type="domain" description="FAD/NAD(P)-binding" evidence="3">
    <location>
        <begin position="8"/>
        <end position="295"/>
    </location>
</feature>